<dbReference type="GO" id="GO:0016757">
    <property type="term" value="F:glycosyltransferase activity"/>
    <property type="evidence" value="ECO:0007669"/>
    <property type="project" value="UniProtKB-KW"/>
</dbReference>
<dbReference type="InterPro" id="IPR029044">
    <property type="entry name" value="Nucleotide-diphossugar_trans"/>
</dbReference>
<organism evidence="2 3">
    <name type="scientific">Splendidivirga corallicola</name>
    <dbReference type="NCBI Taxonomy" id="3051826"/>
    <lineage>
        <taxon>Bacteria</taxon>
        <taxon>Pseudomonadati</taxon>
        <taxon>Bacteroidota</taxon>
        <taxon>Cytophagia</taxon>
        <taxon>Cytophagales</taxon>
        <taxon>Splendidivirgaceae</taxon>
        <taxon>Splendidivirga</taxon>
    </lineage>
</organism>
<name>A0ABT8KQS4_9BACT</name>
<protein>
    <submittedName>
        <fullName evidence="2">Glycosyltransferase family 2 protein</fullName>
        <ecNumber evidence="2">2.4.-.-</ecNumber>
    </submittedName>
</protein>
<dbReference type="PANTHER" id="PTHR43685">
    <property type="entry name" value="GLYCOSYLTRANSFERASE"/>
    <property type="match status" value="1"/>
</dbReference>
<evidence type="ECO:0000313" key="2">
    <source>
        <dbReference type="EMBL" id="MDN5203104.1"/>
    </source>
</evidence>
<keyword evidence="2" id="KW-0328">Glycosyltransferase</keyword>
<sequence>MENITPKVSIILPVYFGEKSLENTLKSLLSQTYSNFELIACIDGSNDNSEEILKSQNDERIQVLSNESNMGLGRTMNKLVYHSNPNSLYIAVAEQDDWYYPERLKMQVDYLEQHPDVGLVSGIAEHVSEGKRNYRFPHILDRGDNYPDDSIEMFKLNFREQIKVVNTCMMFRKEIHQNKGLYFTQHYPSLGIDWAYVLRFSLVSKIGGIAEPLVKIDRAVDRNSLTANKVKQFKASRELIRSFYWEFSNILTDKDYKTAMNTQYLLEGLQLNAFVGLKRIFQMLLNDAGDKRISELRASVTKRILRKIGLIKKQ</sequence>
<dbReference type="EC" id="2.4.-.-" evidence="2"/>
<proteinExistence type="predicted"/>
<evidence type="ECO:0000259" key="1">
    <source>
        <dbReference type="Pfam" id="PF00535"/>
    </source>
</evidence>
<comment type="caution">
    <text evidence="2">The sequence shown here is derived from an EMBL/GenBank/DDBJ whole genome shotgun (WGS) entry which is preliminary data.</text>
</comment>
<dbReference type="EMBL" id="JAUJEA010000006">
    <property type="protein sequence ID" value="MDN5203104.1"/>
    <property type="molecule type" value="Genomic_DNA"/>
</dbReference>
<dbReference type="RefSeq" id="WP_346753126.1">
    <property type="nucleotide sequence ID" value="NZ_JAUJEA010000006.1"/>
</dbReference>
<dbReference type="Proteomes" id="UP001172082">
    <property type="component" value="Unassembled WGS sequence"/>
</dbReference>
<dbReference type="CDD" id="cd00761">
    <property type="entry name" value="Glyco_tranf_GTA_type"/>
    <property type="match status" value="1"/>
</dbReference>
<dbReference type="PANTHER" id="PTHR43685:SF2">
    <property type="entry name" value="GLYCOSYLTRANSFERASE 2-LIKE DOMAIN-CONTAINING PROTEIN"/>
    <property type="match status" value="1"/>
</dbReference>
<evidence type="ECO:0000313" key="3">
    <source>
        <dbReference type="Proteomes" id="UP001172082"/>
    </source>
</evidence>
<dbReference type="SUPFAM" id="SSF53448">
    <property type="entry name" value="Nucleotide-diphospho-sugar transferases"/>
    <property type="match status" value="1"/>
</dbReference>
<accession>A0ABT8KQS4</accession>
<dbReference type="Gene3D" id="3.90.550.10">
    <property type="entry name" value="Spore Coat Polysaccharide Biosynthesis Protein SpsA, Chain A"/>
    <property type="match status" value="1"/>
</dbReference>
<feature type="domain" description="Glycosyltransferase 2-like" evidence="1">
    <location>
        <begin position="9"/>
        <end position="176"/>
    </location>
</feature>
<dbReference type="Pfam" id="PF00535">
    <property type="entry name" value="Glycos_transf_2"/>
    <property type="match status" value="1"/>
</dbReference>
<gene>
    <name evidence="2" type="ORF">QQ008_17070</name>
</gene>
<dbReference type="InterPro" id="IPR050834">
    <property type="entry name" value="Glycosyltransf_2"/>
</dbReference>
<keyword evidence="2" id="KW-0808">Transferase</keyword>
<reference evidence="2" key="1">
    <citation type="submission" date="2023-06" db="EMBL/GenBank/DDBJ databases">
        <title>Genomic of Parafulvivirga corallium.</title>
        <authorList>
            <person name="Wang G."/>
        </authorList>
    </citation>
    <scope>NUCLEOTIDE SEQUENCE</scope>
    <source>
        <strain evidence="2">BMA10</strain>
    </source>
</reference>
<keyword evidence="3" id="KW-1185">Reference proteome</keyword>
<dbReference type="InterPro" id="IPR001173">
    <property type="entry name" value="Glyco_trans_2-like"/>
</dbReference>